<dbReference type="RefSeq" id="WP_390205097.1">
    <property type="nucleotide sequence ID" value="NZ_JBHSZC010000001.1"/>
</dbReference>
<organism evidence="2 3">
    <name type="scientific">Halocatena marina</name>
    <dbReference type="NCBI Taxonomy" id="2934937"/>
    <lineage>
        <taxon>Archaea</taxon>
        <taxon>Methanobacteriati</taxon>
        <taxon>Methanobacteriota</taxon>
        <taxon>Stenosarchaea group</taxon>
        <taxon>Halobacteria</taxon>
        <taxon>Halobacteriales</taxon>
        <taxon>Natronomonadaceae</taxon>
        <taxon>Halocatena</taxon>
    </lineage>
</organism>
<feature type="transmembrane region" description="Helical" evidence="1">
    <location>
        <begin position="60"/>
        <end position="82"/>
    </location>
</feature>
<evidence type="ECO:0000313" key="2">
    <source>
        <dbReference type="EMBL" id="MFC7189638.1"/>
    </source>
</evidence>
<name>A0ABD5YPW6_9EURY</name>
<keyword evidence="1" id="KW-0812">Transmembrane</keyword>
<keyword evidence="3" id="KW-1185">Reference proteome</keyword>
<dbReference type="Pfam" id="PF04307">
    <property type="entry name" value="YdjM"/>
    <property type="match status" value="1"/>
</dbReference>
<evidence type="ECO:0000313" key="3">
    <source>
        <dbReference type="Proteomes" id="UP001596417"/>
    </source>
</evidence>
<gene>
    <name evidence="2" type="ORF">ACFQL7_07070</name>
</gene>
<dbReference type="AlphaFoldDB" id="A0ABD5YPW6"/>
<keyword evidence="2" id="KW-0378">Hydrolase</keyword>
<dbReference type="InterPro" id="IPR007404">
    <property type="entry name" value="YdjM-like"/>
</dbReference>
<evidence type="ECO:0000256" key="1">
    <source>
        <dbReference type="SAM" id="Phobius"/>
    </source>
</evidence>
<comment type="caution">
    <text evidence="2">The sequence shown here is derived from an EMBL/GenBank/DDBJ whole genome shotgun (WGS) entry which is preliminary data.</text>
</comment>
<reference evidence="2 3" key="1">
    <citation type="journal article" date="2019" name="Int. J. Syst. Evol. Microbiol.">
        <title>The Global Catalogue of Microorganisms (GCM) 10K type strain sequencing project: providing services to taxonomists for standard genome sequencing and annotation.</title>
        <authorList>
            <consortium name="The Broad Institute Genomics Platform"/>
            <consortium name="The Broad Institute Genome Sequencing Center for Infectious Disease"/>
            <person name="Wu L."/>
            <person name="Ma J."/>
        </authorList>
    </citation>
    <scope>NUCLEOTIDE SEQUENCE [LARGE SCALE GENOMIC DNA]</scope>
    <source>
        <strain evidence="2 3">RDMS1</strain>
    </source>
</reference>
<feature type="transmembrane region" description="Helical" evidence="1">
    <location>
        <begin position="115"/>
        <end position="139"/>
    </location>
</feature>
<dbReference type="GO" id="GO:0016787">
    <property type="term" value="F:hydrolase activity"/>
    <property type="evidence" value="ECO:0007669"/>
    <property type="project" value="UniProtKB-KW"/>
</dbReference>
<sequence>MYRNGHVGIVLLFLSPFLYTFLRAGRPFLALLSLGVLVIEPLPNRDQRFDGFRNRGTSHTFFTAALVGWLCAGGGWVLGTYVTAPIADWLSTTGINAFTWIVVRFSALDAPTLSAVGWCVGSSGIVLHLLGDIITGPGVQPLLPFSKRRVSFVGLHPDSRLANGLLFGLGAGAILLVALLATPLGSVLQTGLTLLSDIPTP</sequence>
<keyword evidence="1" id="KW-1133">Transmembrane helix</keyword>
<keyword evidence="1" id="KW-0472">Membrane</keyword>
<dbReference type="Proteomes" id="UP001596417">
    <property type="component" value="Unassembled WGS sequence"/>
</dbReference>
<feature type="transmembrane region" description="Helical" evidence="1">
    <location>
        <begin position="160"/>
        <end position="181"/>
    </location>
</feature>
<dbReference type="EMBL" id="JBHTAX010000001">
    <property type="protein sequence ID" value="MFC7189638.1"/>
    <property type="molecule type" value="Genomic_DNA"/>
</dbReference>
<protein>
    <submittedName>
        <fullName evidence="2">Metal-dependent hydrolase</fullName>
    </submittedName>
</protein>
<accession>A0ABD5YPW6</accession>
<proteinExistence type="predicted"/>